<comment type="subcellular location">
    <subcellularLocation>
        <location evidence="2">Membrane</location>
        <topology evidence="2">Multi-pass membrane protein</topology>
    </subcellularLocation>
</comment>
<evidence type="ECO:0000313" key="6">
    <source>
        <dbReference type="EMBL" id="KAK9807491.1"/>
    </source>
</evidence>
<dbReference type="SUPFAM" id="SSF47459">
    <property type="entry name" value="HLH, helix-loop-helix DNA-binding domain"/>
    <property type="match status" value="1"/>
</dbReference>
<feature type="region of interest" description="Disordered" evidence="4">
    <location>
        <begin position="579"/>
        <end position="610"/>
    </location>
</feature>
<keyword evidence="2" id="KW-0813">Transport</keyword>
<accession>A0AAW1P6L5</accession>
<dbReference type="Gene3D" id="4.10.280.10">
    <property type="entry name" value="Helix-loop-helix DNA-binding domain"/>
    <property type="match status" value="1"/>
</dbReference>
<evidence type="ECO:0000256" key="2">
    <source>
        <dbReference type="RuleBase" id="RU366041"/>
    </source>
</evidence>
<comment type="function">
    <text evidence="2">Magnesium transporter that may mediate the influx of magnesium.</text>
</comment>
<gene>
    <name evidence="6" type="ORF">WJX72_000622</name>
</gene>
<comment type="similarity">
    <text evidence="1 2">Belongs to the CorA metal ion transporter (MIT) (TC 1.A.35.5) family.</text>
</comment>
<dbReference type="Gene3D" id="1.20.58.340">
    <property type="entry name" value="Magnesium transport protein CorA, transmembrane region"/>
    <property type="match status" value="1"/>
</dbReference>
<evidence type="ECO:0000256" key="3">
    <source>
        <dbReference type="SAM" id="Coils"/>
    </source>
</evidence>
<dbReference type="GO" id="GO:0046983">
    <property type="term" value="F:protein dimerization activity"/>
    <property type="evidence" value="ECO:0007669"/>
    <property type="project" value="InterPro"/>
</dbReference>
<keyword evidence="2" id="KW-0812">Transmembrane</keyword>
<keyword evidence="2" id="KW-1133">Transmembrane helix</keyword>
<organism evidence="6 7">
    <name type="scientific">[Myrmecia] bisecta</name>
    <dbReference type="NCBI Taxonomy" id="41462"/>
    <lineage>
        <taxon>Eukaryota</taxon>
        <taxon>Viridiplantae</taxon>
        <taxon>Chlorophyta</taxon>
        <taxon>core chlorophytes</taxon>
        <taxon>Trebouxiophyceae</taxon>
        <taxon>Trebouxiales</taxon>
        <taxon>Trebouxiaceae</taxon>
        <taxon>Myrmecia</taxon>
    </lineage>
</organism>
<keyword evidence="3" id="KW-0175">Coiled coil</keyword>
<dbReference type="InterPro" id="IPR011598">
    <property type="entry name" value="bHLH_dom"/>
</dbReference>
<comment type="caution">
    <text evidence="6">The sequence shown here is derived from an EMBL/GenBank/DDBJ whole genome shotgun (WGS) entry which is preliminary data.</text>
</comment>
<protein>
    <recommendedName>
        <fullName evidence="2">Magnesium transporter</fullName>
    </recommendedName>
</protein>
<dbReference type="CDD" id="cd11446">
    <property type="entry name" value="bHLH_AtILR3_like"/>
    <property type="match status" value="1"/>
</dbReference>
<feature type="domain" description="BHLH" evidence="5">
    <location>
        <begin position="464"/>
        <end position="515"/>
    </location>
</feature>
<feature type="compositionally biased region" description="Basic and acidic residues" evidence="4">
    <location>
        <begin position="600"/>
        <end position="610"/>
    </location>
</feature>
<keyword evidence="2" id="KW-0406">Ion transport</keyword>
<evidence type="ECO:0000259" key="5">
    <source>
        <dbReference type="PROSITE" id="PS50888"/>
    </source>
</evidence>
<dbReference type="AlphaFoldDB" id="A0AAW1P6L5"/>
<dbReference type="Proteomes" id="UP001489004">
    <property type="component" value="Unassembled WGS sequence"/>
</dbReference>
<reference evidence="6 7" key="1">
    <citation type="journal article" date="2024" name="Nat. Commun.">
        <title>Phylogenomics reveals the evolutionary origins of lichenization in chlorophyte algae.</title>
        <authorList>
            <person name="Puginier C."/>
            <person name="Libourel C."/>
            <person name="Otte J."/>
            <person name="Skaloud P."/>
            <person name="Haon M."/>
            <person name="Grisel S."/>
            <person name="Petersen M."/>
            <person name="Berrin J.G."/>
            <person name="Delaux P.M."/>
            <person name="Dal Grande F."/>
            <person name="Keller J."/>
        </authorList>
    </citation>
    <scope>NUCLEOTIDE SEQUENCE [LARGE SCALE GENOMIC DNA]</scope>
    <source>
        <strain evidence="6 7">SAG 2043</strain>
    </source>
</reference>
<keyword evidence="7" id="KW-1185">Reference proteome</keyword>
<evidence type="ECO:0000313" key="7">
    <source>
        <dbReference type="Proteomes" id="UP001489004"/>
    </source>
</evidence>
<keyword evidence="2" id="KW-0472">Membrane</keyword>
<dbReference type="CDD" id="cd12823">
    <property type="entry name" value="Mrs2_Mfm1p-like"/>
    <property type="match status" value="1"/>
</dbReference>
<proteinExistence type="inferred from homology"/>
<feature type="compositionally biased region" description="Basic and acidic residues" evidence="4">
    <location>
        <begin position="470"/>
        <end position="479"/>
    </location>
</feature>
<evidence type="ECO:0000256" key="1">
    <source>
        <dbReference type="ARBA" id="ARBA00007535"/>
    </source>
</evidence>
<feature type="transmembrane region" description="Helical" evidence="2">
    <location>
        <begin position="292"/>
        <end position="313"/>
    </location>
</feature>
<evidence type="ECO:0000256" key="4">
    <source>
        <dbReference type="SAM" id="MobiDB-lite"/>
    </source>
</evidence>
<dbReference type="Pfam" id="PF00010">
    <property type="entry name" value="HLH"/>
    <property type="match status" value="1"/>
</dbReference>
<feature type="transmembrane region" description="Helical" evidence="2">
    <location>
        <begin position="325"/>
        <end position="348"/>
    </location>
</feature>
<feature type="coiled-coil region" evidence="3">
    <location>
        <begin position="512"/>
        <end position="546"/>
    </location>
</feature>
<dbReference type="PROSITE" id="PS50888">
    <property type="entry name" value="BHLH"/>
    <property type="match status" value="1"/>
</dbReference>
<dbReference type="SMART" id="SM00353">
    <property type="entry name" value="HLH"/>
    <property type="match status" value="1"/>
</dbReference>
<dbReference type="PANTHER" id="PTHR13890">
    <property type="entry name" value="RNA SPLICING PROTEIN MRS2, MITOCHONDRIAL"/>
    <property type="match status" value="1"/>
</dbReference>
<dbReference type="InterPro" id="IPR039204">
    <property type="entry name" value="MRS2-like"/>
</dbReference>
<feature type="compositionally biased region" description="Low complexity" evidence="4">
    <location>
        <begin position="587"/>
        <end position="597"/>
    </location>
</feature>
<feature type="compositionally biased region" description="Basic and acidic residues" evidence="4">
    <location>
        <begin position="445"/>
        <end position="460"/>
    </location>
</feature>
<dbReference type="GO" id="GO:0015095">
    <property type="term" value="F:magnesium ion transmembrane transporter activity"/>
    <property type="evidence" value="ECO:0007669"/>
    <property type="project" value="TreeGrafter"/>
</dbReference>
<dbReference type="Pfam" id="PF22099">
    <property type="entry name" value="MRS2-like"/>
    <property type="match status" value="1"/>
</dbReference>
<name>A0AAW1P6L5_9CHLO</name>
<feature type="region of interest" description="Disordered" evidence="4">
    <location>
        <begin position="421"/>
        <end position="479"/>
    </location>
</feature>
<dbReference type="PANTHER" id="PTHR13890:SF42">
    <property type="entry name" value="MAGNESIUM TRANSPORTER"/>
    <property type="match status" value="1"/>
</dbReference>
<keyword evidence="2" id="KW-0460">Magnesium</keyword>
<sequence length="610" mass="68697">MRNMHTAAPRARLDIVSRLSDEERPNNILGKARAFSWDVIEFYPNAEVIETTHTPLSLGLDLRDINLFGKAPGESSQRATISQRNDAMLFRNEVVKAVIYADHAILFHCRRDEDTVHVARSIYTNITKELSLPFELRVLEALLAETALQFDRKARRLAFVANTVFNEVSQTLRGGGGELQRVLPIKQALTEIQYDIREARDAIAEVVDHPEILASICLTEAKERQMWVSGIGTLNKRTPHMQLAIALLESYERQIQTVHGSLKELEENMDTTREIWGMQLDSTRNRIIRVNLLVTVASFALMVSTVPASFFGMNLQSGWEDGAGTFWWVVGLCAIGSVVTFAGIYGYWRFWPNRRHQRRVRDLTALRDLLQQSHSDDLEDVMTALRNHTGALRKKDFAQLIRSYIKSRSVTDEETFLAELGREDERVPVHRHEEEQTASGQDSPNTHDRKGRERSSDPKPDALAAARNKASRERQRRERLNESFTELALVLEPGKPPKSDKHAIIGDAIKTITQLRAEMGQIRQLNKFLEERVGQYEKLKSQLMLQQAYAMQSGGAGPSNLVALQPGLLPQAGMIAPGLPMAAQGGPPLSWLPPSSLDTSQDHMRRPPAA</sequence>
<feature type="compositionally biased region" description="Basic and acidic residues" evidence="4">
    <location>
        <begin position="421"/>
        <end position="435"/>
    </location>
</feature>
<dbReference type="EMBL" id="JALJOR010000012">
    <property type="protein sequence ID" value="KAK9807491.1"/>
    <property type="molecule type" value="Genomic_DNA"/>
</dbReference>
<dbReference type="InterPro" id="IPR036638">
    <property type="entry name" value="HLH_DNA-bd_sf"/>
</dbReference>
<dbReference type="GO" id="GO:0016020">
    <property type="term" value="C:membrane"/>
    <property type="evidence" value="ECO:0007669"/>
    <property type="project" value="UniProtKB-SubCell"/>
</dbReference>